<dbReference type="AlphaFoldDB" id="A0A1Y3EAW0"/>
<gene>
    <name evidence="1" type="ORF">D917_04202</name>
</gene>
<accession>A0A1Y3EAW0</accession>
<sequence length="114" mass="13161">MSTVEQQLCSTVVNSYMCTICVGKIAAWKRRAQILRLIIFFSFSPKFRSSDDEFEFPTCEVDYFLPPNRIRSRHSLQFATESYYSSCFRHTHFAAIHPNAVLYINSSTSTASKK</sequence>
<evidence type="ECO:0000313" key="1">
    <source>
        <dbReference type="EMBL" id="OUC40288.1"/>
    </source>
</evidence>
<comment type="caution">
    <text evidence="1">The sequence shown here is derived from an EMBL/GenBank/DDBJ whole genome shotgun (WGS) entry which is preliminary data.</text>
</comment>
<reference evidence="1 2" key="1">
    <citation type="submission" date="2015-04" db="EMBL/GenBank/DDBJ databases">
        <title>Draft genome of the roundworm Trichinella nativa.</title>
        <authorList>
            <person name="Mitreva M."/>
        </authorList>
    </citation>
    <scope>NUCLEOTIDE SEQUENCE [LARGE SCALE GENOMIC DNA]</scope>
    <source>
        <strain evidence="1 2">ISS45</strain>
    </source>
</reference>
<name>A0A1Y3EAW0_9BILA</name>
<dbReference type="EMBL" id="LVZM01023048">
    <property type="protein sequence ID" value="OUC40288.1"/>
    <property type="molecule type" value="Genomic_DNA"/>
</dbReference>
<organism evidence="1 2">
    <name type="scientific">Trichinella nativa</name>
    <dbReference type="NCBI Taxonomy" id="6335"/>
    <lineage>
        <taxon>Eukaryota</taxon>
        <taxon>Metazoa</taxon>
        <taxon>Ecdysozoa</taxon>
        <taxon>Nematoda</taxon>
        <taxon>Enoplea</taxon>
        <taxon>Dorylaimia</taxon>
        <taxon>Trichinellida</taxon>
        <taxon>Trichinellidae</taxon>
        <taxon>Trichinella</taxon>
    </lineage>
</organism>
<proteinExistence type="predicted"/>
<protein>
    <submittedName>
        <fullName evidence="1">Uncharacterized protein</fullName>
    </submittedName>
</protein>
<dbReference type="Proteomes" id="UP000243006">
    <property type="component" value="Unassembled WGS sequence"/>
</dbReference>
<evidence type="ECO:0000313" key="2">
    <source>
        <dbReference type="Proteomes" id="UP000243006"/>
    </source>
</evidence>